<gene>
    <name evidence="2" type="ORF">VW35_00920</name>
</gene>
<name>A0A0F5LEL7_9HYPH</name>
<dbReference type="InterPro" id="IPR009057">
    <property type="entry name" value="Homeodomain-like_sf"/>
</dbReference>
<feature type="domain" description="DNA binding HTH" evidence="1">
    <location>
        <begin position="30"/>
        <end position="60"/>
    </location>
</feature>
<evidence type="ECO:0000259" key="1">
    <source>
        <dbReference type="Pfam" id="PF02954"/>
    </source>
</evidence>
<evidence type="ECO:0000313" key="3">
    <source>
        <dbReference type="Proteomes" id="UP000033514"/>
    </source>
</evidence>
<sequence>MKPLSHLEQLQAGIASMNMPPQAVQFHYARAVLAAEKGSISAAARRMGIHRRTLQRMMEKNAPKPRVDK</sequence>
<protein>
    <recommendedName>
        <fullName evidence="1">DNA binding HTH domain-containing protein</fullName>
    </recommendedName>
</protein>
<accession>A0A0F5LEL7</accession>
<dbReference type="Gene3D" id="1.10.10.60">
    <property type="entry name" value="Homeodomain-like"/>
    <property type="match status" value="1"/>
</dbReference>
<dbReference type="EMBL" id="LAJG01000005">
    <property type="protein sequence ID" value="KKB80803.1"/>
    <property type="molecule type" value="Genomic_DNA"/>
</dbReference>
<dbReference type="GO" id="GO:0043565">
    <property type="term" value="F:sequence-specific DNA binding"/>
    <property type="evidence" value="ECO:0007669"/>
    <property type="project" value="InterPro"/>
</dbReference>
<dbReference type="RefSeq" id="WP_046141156.1">
    <property type="nucleotide sequence ID" value="NZ_LAJG01000005.1"/>
</dbReference>
<dbReference type="STRING" id="361041.VW35_00920"/>
<dbReference type="AlphaFoldDB" id="A0A0F5LEL7"/>
<keyword evidence="3" id="KW-1185">Reference proteome</keyword>
<dbReference type="SUPFAM" id="SSF46689">
    <property type="entry name" value="Homeodomain-like"/>
    <property type="match status" value="1"/>
</dbReference>
<dbReference type="Pfam" id="PF02954">
    <property type="entry name" value="HTH_8"/>
    <property type="match status" value="1"/>
</dbReference>
<dbReference type="PATRIC" id="fig|361041.3.peg.3569"/>
<dbReference type="OrthoDB" id="9802426at2"/>
<proteinExistence type="predicted"/>
<reference evidence="2 3" key="1">
    <citation type="submission" date="2015-03" db="EMBL/GenBank/DDBJ databases">
        <authorList>
            <person name="Hassan Y.I."/>
            <person name="Lepp D."/>
            <person name="Zhou T."/>
        </authorList>
    </citation>
    <scope>NUCLEOTIDE SEQUENCE [LARGE SCALE GENOMIC DNA]</scope>
    <source>
        <strain evidence="2 3">GH2-10</strain>
    </source>
</reference>
<evidence type="ECO:0000313" key="2">
    <source>
        <dbReference type="EMBL" id="KKB80803.1"/>
    </source>
</evidence>
<dbReference type="InterPro" id="IPR002197">
    <property type="entry name" value="HTH_Fis"/>
</dbReference>
<comment type="caution">
    <text evidence="2">The sequence shown here is derived from an EMBL/GenBank/DDBJ whole genome shotgun (WGS) entry which is preliminary data.</text>
</comment>
<dbReference type="Proteomes" id="UP000033514">
    <property type="component" value="Unassembled WGS sequence"/>
</dbReference>
<organism evidence="2 3">
    <name type="scientific">Devosia soli</name>
    <dbReference type="NCBI Taxonomy" id="361041"/>
    <lineage>
        <taxon>Bacteria</taxon>
        <taxon>Pseudomonadati</taxon>
        <taxon>Pseudomonadota</taxon>
        <taxon>Alphaproteobacteria</taxon>
        <taxon>Hyphomicrobiales</taxon>
        <taxon>Devosiaceae</taxon>
        <taxon>Devosia</taxon>
    </lineage>
</organism>